<keyword evidence="3 4" id="KW-0732">Signal</keyword>
<dbReference type="Gene3D" id="2.40.128.30">
    <property type="entry name" value="Avidin-like"/>
    <property type="match status" value="1"/>
</dbReference>
<proteinExistence type="predicted"/>
<sequence length="155" mass="16136">MFRVIFAGLGLSLASSAMAFEPASFEQFSSLVGASSAWMNDKGSTMVISLDSNGGVTGQYVNRAKGTGCQNSPYPIAGRVTGNFIAFSVGWNNGLENCHSATGWTGYAAKSSSGALQIVTEWNLAYQGGSGPAVTNGKDSFIYTEPKKGDAPIKD</sequence>
<evidence type="ECO:0000313" key="5">
    <source>
        <dbReference type="EMBL" id="PTE06294.1"/>
    </source>
</evidence>
<comment type="caution">
    <text evidence="5">The sequence shown here is derived from an EMBL/GenBank/DDBJ whole genome shotgun (WGS) entry which is preliminary data.</text>
</comment>
<evidence type="ECO:0000256" key="1">
    <source>
        <dbReference type="ARBA" id="ARBA00004613"/>
    </source>
</evidence>
<evidence type="ECO:0000256" key="3">
    <source>
        <dbReference type="ARBA" id="ARBA00022729"/>
    </source>
</evidence>
<evidence type="ECO:0000256" key="4">
    <source>
        <dbReference type="SAM" id="SignalP"/>
    </source>
</evidence>
<dbReference type="GO" id="GO:0009374">
    <property type="term" value="F:biotin binding"/>
    <property type="evidence" value="ECO:0007669"/>
    <property type="project" value="InterPro"/>
</dbReference>
<keyword evidence="6" id="KW-1185">Reference proteome</keyword>
<reference evidence="5 6" key="1">
    <citation type="submission" date="2018-03" db="EMBL/GenBank/DDBJ databases">
        <title>Genome sequence of the symbiotic type strain Mesorhizobium helmanticense CSLC115NT isolated from Lotus corniculatus nodules.</title>
        <authorList>
            <person name="Sannazzaro A.I."/>
            <person name="Torres Tejerizo G.A."/>
            <person name="Dip D."/>
            <person name="Caballero M."/>
            <person name="Pistorio M."/>
            <person name="Estrella M.J."/>
        </authorList>
    </citation>
    <scope>NUCLEOTIDE SEQUENCE [LARGE SCALE GENOMIC DNA]</scope>
    <source>
        <strain evidence="5 6">CSLC115N</strain>
    </source>
</reference>
<name>A0A2T4IKY0_9HYPH</name>
<dbReference type="InterPro" id="IPR036896">
    <property type="entry name" value="Avidin-like_sf"/>
</dbReference>
<dbReference type="Pfam" id="PF01382">
    <property type="entry name" value="Avidin"/>
    <property type="match status" value="1"/>
</dbReference>
<dbReference type="AlphaFoldDB" id="A0A2T4IKY0"/>
<feature type="signal peptide" evidence="4">
    <location>
        <begin position="1"/>
        <end position="19"/>
    </location>
</feature>
<gene>
    <name evidence="5" type="ORF">C9427_32545</name>
</gene>
<accession>A0A2T4IKY0</accession>
<dbReference type="PROSITE" id="PS51326">
    <property type="entry name" value="AVIDIN_2"/>
    <property type="match status" value="1"/>
</dbReference>
<dbReference type="InterPro" id="IPR005468">
    <property type="entry name" value="Avidin/str"/>
</dbReference>
<comment type="subcellular location">
    <subcellularLocation>
        <location evidence="1">Secreted</location>
    </subcellularLocation>
</comment>
<protein>
    <recommendedName>
        <fullName evidence="7">Avidin</fullName>
    </recommendedName>
</protein>
<dbReference type="Proteomes" id="UP000240259">
    <property type="component" value="Unassembled WGS sequence"/>
</dbReference>
<evidence type="ECO:0000313" key="6">
    <source>
        <dbReference type="Proteomes" id="UP000240259"/>
    </source>
</evidence>
<feature type="chain" id="PRO_5015761676" description="Avidin" evidence="4">
    <location>
        <begin position="20"/>
        <end position="155"/>
    </location>
</feature>
<evidence type="ECO:0008006" key="7">
    <source>
        <dbReference type="Google" id="ProtNLM"/>
    </source>
</evidence>
<dbReference type="RefSeq" id="WP_107653060.1">
    <property type="nucleotide sequence ID" value="NZ_PZJX01000076.1"/>
</dbReference>
<dbReference type="OrthoDB" id="7376237at2"/>
<organism evidence="5 6">
    <name type="scientific">Mesorhizobium helmanticense</name>
    <dbReference type="NCBI Taxonomy" id="1776423"/>
    <lineage>
        <taxon>Bacteria</taxon>
        <taxon>Pseudomonadati</taxon>
        <taxon>Pseudomonadota</taxon>
        <taxon>Alphaproteobacteria</taxon>
        <taxon>Hyphomicrobiales</taxon>
        <taxon>Phyllobacteriaceae</taxon>
        <taxon>Mesorhizobium</taxon>
    </lineage>
</organism>
<dbReference type="EMBL" id="PZJX01000076">
    <property type="protein sequence ID" value="PTE06294.1"/>
    <property type="molecule type" value="Genomic_DNA"/>
</dbReference>
<dbReference type="GO" id="GO:0005576">
    <property type="term" value="C:extracellular region"/>
    <property type="evidence" value="ECO:0007669"/>
    <property type="project" value="UniProtKB-SubCell"/>
</dbReference>
<keyword evidence="2" id="KW-0964">Secreted</keyword>
<dbReference type="SUPFAM" id="SSF50876">
    <property type="entry name" value="Avidin/streptavidin"/>
    <property type="match status" value="1"/>
</dbReference>
<evidence type="ECO:0000256" key="2">
    <source>
        <dbReference type="ARBA" id="ARBA00022525"/>
    </source>
</evidence>